<evidence type="ECO:0000259" key="9">
    <source>
        <dbReference type="PROSITE" id="PS52004"/>
    </source>
</evidence>
<proteinExistence type="predicted"/>
<dbReference type="SMART" id="SM00827">
    <property type="entry name" value="PKS_AT"/>
    <property type="match status" value="1"/>
</dbReference>
<dbReference type="InterPro" id="IPR018201">
    <property type="entry name" value="Ketoacyl_synth_AS"/>
</dbReference>
<dbReference type="InterPro" id="IPR049552">
    <property type="entry name" value="PKS_DH_N"/>
</dbReference>
<evidence type="ECO:0000256" key="2">
    <source>
        <dbReference type="ARBA" id="ARBA00022553"/>
    </source>
</evidence>
<dbReference type="InterPro" id="IPR020806">
    <property type="entry name" value="PKS_PP-bd"/>
</dbReference>
<keyword evidence="12" id="KW-1185">Reference proteome</keyword>
<feature type="compositionally biased region" description="Basic residues" evidence="7">
    <location>
        <begin position="1770"/>
        <end position="1788"/>
    </location>
</feature>
<dbReference type="InterPro" id="IPR016036">
    <property type="entry name" value="Malonyl_transacylase_ACP-bd"/>
</dbReference>
<dbReference type="SUPFAM" id="SSF47336">
    <property type="entry name" value="ACP-like"/>
    <property type="match status" value="1"/>
</dbReference>
<dbReference type="PANTHER" id="PTHR43775:SF37">
    <property type="entry name" value="SI:DKEY-61P9.11"/>
    <property type="match status" value="1"/>
</dbReference>
<keyword evidence="11" id="KW-0436">Ligase</keyword>
<feature type="region of interest" description="Disordered" evidence="7">
    <location>
        <begin position="1753"/>
        <end position="1788"/>
    </location>
</feature>
<gene>
    <name evidence="11" type="ORF">AB8998_18705</name>
</gene>
<dbReference type="InterPro" id="IPR049551">
    <property type="entry name" value="PKS_DH_C"/>
</dbReference>
<name>A0ABV4C2W4_9MYCO</name>
<dbReference type="InterPro" id="IPR042104">
    <property type="entry name" value="PKS_dehydratase_sf"/>
</dbReference>
<dbReference type="CDD" id="cd08955">
    <property type="entry name" value="KR_2_FAS_SDR_x"/>
    <property type="match status" value="1"/>
</dbReference>
<keyword evidence="4" id="KW-0521">NADP</keyword>
<keyword evidence="3 11" id="KW-0808">Transferase</keyword>
<accession>A0ABV4C2W4</accession>
<reference evidence="11 12" key="1">
    <citation type="submission" date="2024-08" db="EMBL/GenBank/DDBJ databases">
        <title>Mycobacterium servetensis sp. nov., a novel rapid-growing mycobacterial species recovered from a human patient in Zaragoza, Spain.</title>
        <authorList>
            <person name="Tristancho-Baro A.I."/>
            <person name="Buenestado-Serrano S."/>
            <person name="Garcia De Viedma D."/>
            <person name="Milagro-Beamonte A."/>
            <person name="Burillo N."/>
            <person name="Sanz S."/>
            <person name="Lopez-Calleja A.I."/>
            <person name="Penas-Utrilla D."/>
            <person name="Guardingo M."/>
            <person name="Garcia M.J."/>
            <person name="Vinuelas-Bayon J."/>
        </authorList>
    </citation>
    <scope>NUCLEOTIDE SEQUENCE [LARGE SCALE GENOMIC DNA]</scope>
    <source>
        <strain evidence="12">HUMS_12744610</strain>
    </source>
</reference>
<dbReference type="InterPro" id="IPR006162">
    <property type="entry name" value="Ppantetheine_attach_site"/>
</dbReference>
<keyword evidence="5" id="KW-0511">Multifunctional enzyme</keyword>
<dbReference type="PROSITE" id="PS52019">
    <property type="entry name" value="PKS_MFAS_DH"/>
    <property type="match status" value="1"/>
</dbReference>
<dbReference type="SUPFAM" id="SSF53901">
    <property type="entry name" value="Thiolase-like"/>
    <property type="match status" value="1"/>
</dbReference>
<dbReference type="SMART" id="SM00825">
    <property type="entry name" value="PKS_KS"/>
    <property type="match status" value="1"/>
</dbReference>
<evidence type="ECO:0000259" key="10">
    <source>
        <dbReference type="PROSITE" id="PS52019"/>
    </source>
</evidence>
<dbReference type="Gene3D" id="1.10.1200.10">
    <property type="entry name" value="ACP-like"/>
    <property type="match status" value="1"/>
</dbReference>
<keyword evidence="2" id="KW-0597">Phosphoprotein</keyword>
<dbReference type="EMBL" id="JBGEDP010000001">
    <property type="protein sequence ID" value="MEY8016884.1"/>
    <property type="molecule type" value="Genomic_DNA"/>
</dbReference>
<protein>
    <submittedName>
        <fullName evidence="11">Type I polyketide synthase</fullName>
        <ecNumber evidence="11">2.3.1.-</ecNumber>
        <ecNumber evidence="11">6.4.-.-</ecNumber>
    </submittedName>
</protein>
<dbReference type="Gene3D" id="3.30.70.250">
    <property type="entry name" value="Malonyl-CoA ACP transacylase, ACP-binding"/>
    <property type="match status" value="1"/>
</dbReference>
<dbReference type="SUPFAM" id="SSF55048">
    <property type="entry name" value="Probable ACP-binding domain of malonyl-CoA ACP transacylase"/>
    <property type="match status" value="1"/>
</dbReference>
<dbReference type="InterPro" id="IPR013968">
    <property type="entry name" value="PKS_KR"/>
</dbReference>
<dbReference type="InterPro" id="IPR036291">
    <property type="entry name" value="NAD(P)-bd_dom_sf"/>
</dbReference>
<dbReference type="InterPro" id="IPR009081">
    <property type="entry name" value="PP-bd_ACP"/>
</dbReference>
<dbReference type="GO" id="GO:0016746">
    <property type="term" value="F:acyltransferase activity"/>
    <property type="evidence" value="ECO:0007669"/>
    <property type="project" value="UniProtKB-KW"/>
</dbReference>
<dbReference type="EC" id="2.3.1.-" evidence="11"/>
<dbReference type="PROSITE" id="PS52004">
    <property type="entry name" value="KS3_2"/>
    <property type="match status" value="1"/>
</dbReference>
<dbReference type="Pfam" id="PF08659">
    <property type="entry name" value="KR"/>
    <property type="match status" value="1"/>
</dbReference>
<dbReference type="SMART" id="SM00826">
    <property type="entry name" value="PKS_DH"/>
    <property type="match status" value="1"/>
</dbReference>
<dbReference type="Pfam" id="PF14765">
    <property type="entry name" value="PS-DH"/>
    <property type="match status" value="1"/>
</dbReference>
<dbReference type="Gene3D" id="3.10.129.110">
    <property type="entry name" value="Polyketide synthase dehydratase"/>
    <property type="match status" value="1"/>
</dbReference>
<dbReference type="InterPro" id="IPR032821">
    <property type="entry name" value="PKS_assoc"/>
</dbReference>
<dbReference type="SMART" id="SM00822">
    <property type="entry name" value="PKS_KR"/>
    <property type="match status" value="1"/>
</dbReference>
<evidence type="ECO:0000259" key="8">
    <source>
        <dbReference type="PROSITE" id="PS50075"/>
    </source>
</evidence>
<feature type="active site" description="Proton acceptor; for dehydratase activity" evidence="6">
    <location>
        <position position="932"/>
    </location>
</feature>
<organism evidence="11 12">
    <name type="scientific">Mycobacterium servetii</name>
    <dbReference type="NCBI Taxonomy" id="3237418"/>
    <lineage>
        <taxon>Bacteria</taxon>
        <taxon>Bacillati</taxon>
        <taxon>Actinomycetota</taxon>
        <taxon>Actinomycetes</taxon>
        <taxon>Mycobacteriales</taxon>
        <taxon>Mycobacteriaceae</taxon>
        <taxon>Mycobacterium</taxon>
    </lineage>
</organism>
<dbReference type="InterPro" id="IPR014043">
    <property type="entry name" value="Acyl_transferase_dom"/>
</dbReference>
<dbReference type="InterPro" id="IPR020841">
    <property type="entry name" value="PKS_Beta-ketoAc_synthase_dom"/>
</dbReference>
<dbReference type="Pfam" id="PF00698">
    <property type="entry name" value="Acyl_transf_1"/>
    <property type="match status" value="1"/>
</dbReference>
<dbReference type="Pfam" id="PF00550">
    <property type="entry name" value="PP-binding"/>
    <property type="match status" value="1"/>
</dbReference>
<evidence type="ECO:0000256" key="3">
    <source>
        <dbReference type="ARBA" id="ARBA00022679"/>
    </source>
</evidence>
<dbReference type="EC" id="6.4.-.-" evidence="11"/>
<dbReference type="PROSITE" id="PS00606">
    <property type="entry name" value="KS3_1"/>
    <property type="match status" value="1"/>
</dbReference>
<evidence type="ECO:0000256" key="5">
    <source>
        <dbReference type="ARBA" id="ARBA00023268"/>
    </source>
</evidence>
<dbReference type="InterPro" id="IPR001227">
    <property type="entry name" value="Ac_transferase_dom_sf"/>
</dbReference>
<dbReference type="InterPro" id="IPR050091">
    <property type="entry name" value="PKS_NRPS_Biosynth_Enz"/>
</dbReference>
<dbReference type="SUPFAM" id="SSF52151">
    <property type="entry name" value="FabD/lysophospholipase-like"/>
    <property type="match status" value="1"/>
</dbReference>
<dbReference type="CDD" id="cd00833">
    <property type="entry name" value="PKS"/>
    <property type="match status" value="1"/>
</dbReference>
<dbReference type="InterPro" id="IPR049900">
    <property type="entry name" value="PKS_mFAS_DH"/>
</dbReference>
<dbReference type="InterPro" id="IPR014030">
    <property type="entry name" value="Ketoacyl_synth_N"/>
</dbReference>
<evidence type="ECO:0000256" key="1">
    <source>
        <dbReference type="ARBA" id="ARBA00022450"/>
    </source>
</evidence>
<dbReference type="Gene3D" id="3.40.366.10">
    <property type="entry name" value="Malonyl-Coenzyme A Acyl Carrier Protein, domain 2"/>
    <property type="match status" value="1"/>
</dbReference>
<dbReference type="InterPro" id="IPR016039">
    <property type="entry name" value="Thiolase-like"/>
</dbReference>
<feature type="region of interest" description="C-terminal hotdog fold" evidence="6">
    <location>
        <begin position="1033"/>
        <end position="1183"/>
    </location>
</feature>
<comment type="caution">
    <text evidence="11">The sequence shown here is derived from an EMBL/GenBank/DDBJ whole genome shotgun (WGS) entry which is preliminary data.</text>
</comment>
<dbReference type="InterPro" id="IPR014031">
    <property type="entry name" value="Ketoacyl_synth_C"/>
</dbReference>
<dbReference type="PANTHER" id="PTHR43775">
    <property type="entry name" value="FATTY ACID SYNTHASE"/>
    <property type="match status" value="1"/>
</dbReference>
<dbReference type="Pfam" id="PF00109">
    <property type="entry name" value="ketoacyl-synt"/>
    <property type="match status" value="1"/>
</dbReference>
<dbReference type="Pfam" id="PF16197">
    <property type="entry name" value="KAsynt_C_assoc"/>
    <property type="match status" value="1"/>
</dbReference>
<evidence type="ECO:0000256" key="6">
    <source>
        <dbReference type="PROSITE-ProRule" id="PRU01363"/>
    </source>
</evidence>
<evidence type="ECO:0000256" key="4">
    <source>
        <dbReference type="ARBA" id="ARBA00022857"/>
    </source>
</evidence>
<dbReference type="Pfam" id="PF21089">
    <property type="entry name" value="PKS_DH_N"/>
    <property type="match status" value="1"/>
</dbReference>
<feature type="domain" description="PKS/mFAS DH" evidence="10">
    <location>
        <begin position="900"/>
        <end position="1183"/>
    </location>
</feature>
<evidence type="ECO:0000256" key="7">
    <source>
        <dbReference type="SAM" id="MobiDB-lite"/>
    </source>
</evidence>
<dbReference type="InterPro" id="IPR057326">
    <property type="entry name" value="KR_dom"/>
</dbReference>
<dbReference type="PROSITE" id="PS50075">
    <property type="entry name" value="CARRIER"/>
    <property type="match status" value="1"/>
</dbReference>
<dbReference type="Gene3D" id="3.40.50.720">
    <property type="entry name" value="NAD(P)-binding Rossmann-like Domain"/>
    <property type="match status" value="1"/>
</dbReference>
<keyword evidence="1" id="KW-0596">Phosphopantetheine</keyword>
<dbReference type="SUPFAM" id="SSF51735">
    <property type="entry name" value="NAD(P)-binding Rossmann-fold domains"/>
    <property type="match status" value="2"/>
</dbReference>
<dbReference type="RefSeq" id="WP_369739236.1">
    <property type="nucleotide sequence ID" value="NZ_JBGEDP010000001.1"/>
</dbReference>
<dbReference type="Pfam" id="PF02801">
    <property type="entry name" value="Ketoacyl-synt_C"/>
    <property type="match status" value="1"/>
</dbReference>
<sequence length="1788" mass="186677">MKTIFDRVAGMTAEQRTALGEQFDKASRLATAEPVAVVGIGCRFPGPSAGPEAYWEFLSGGGDAIIEVPPDRWDADAYYDPDPFAPGRMASKWGGFLPDVAGFDAEFFGISPREAEAMDPQQRVLLEVAWEALENAGLTAESVGETRAAVMMGVYYNEYQNSSAADPDSIDAYSATGNAHSVTVGRIAYSLGLRGPAVAVDTACSSSLVTVHLACQSLRLRESDLALAGGVNLILRPETQLALSKWGMLSPRGRCHAFDAGADGFVRGEGAGVVVLKRLTDAVRDGDRVLAVVRGSAVNSDGRSNGLTAPNALAQSDVITRALRNADVTADSVNFVETHGTGTSLGDPIEFDALAEVYGAGGGPCALGAVKTNVGHLEAAAGIAGFIKTALAVQHGKIPPNLHFSQWNPAIDAAATRMFIPGELTPWPRSEGPRRAAVSSFGLGGTNAHVVLEQGPDPEPAAPEPGVATLVIAGKTDQRVAARASALAEWLQGRGAGTPLADVAHTLRRQHGRHGKFAVVCARDRAQAVVGLRAVAAGRAEPGVVLPSDRTPGPGTVFVYSGQGSQWPGMGKRLLADEPAFAAAVAELDPIFVEQAGFSLREVLEAGEPLAGIARIQPALVGVQLALTALWRAHGVEPDAVMGHSMGEVTAAVVAGALSAADGIRVIATRSRLMSALSGQGAMALLELSATAAEELIADYPGSTVAVYAAPQQSVIAGPPEQVDAAIAAVDAQGRLARRVEVDVASHHPTIDPILPELRSALADLAPRTPTIPVLSTTGDAAAEPAFDADHWVANLRNPVRFSQAVAGAGARYGTFVEISPHPLLTHAIAESLAAAESAARTMGTVTRDSDETVAFRTQLAAIRPADGAGRLVDLPPAPWLHAPYWAARRGASPAPAGAHPLLGLHVEIPSGRDHVWQADVGTGAVPWLADHRVYGQAVMPAAAFAEIALAAGSEALGLPADGLAVHRLEVEQMLALDERTTLTTQLTRTDEGARVEVYTRSAEGDWNRHAVARVDVAARDCAPEAPAAPAEAGTTVAPAELYATLRRTGAHHGQAFAALTRIVRWPSGSSESEIVLPDEAAAHRGYRVHPVMLDAALQGLAAAMPAEPGDDAGEATYLPVSLETVRVFRDTGRRARCHAELVSLDDDGSGKLGRITLTDDAGNPTAQLAGVYLRRIDRRTVPLPLAQKVFDAAWTESAVGEAAAEPPAGSWLLLSAGENPDLVDGFTERFAAPARRVIGADLTDESALPEAFAKTAADPDLPPRGVVVFLGQRPADGLDTDAALRRGEDLVAAVAGTVRAIVGGWHGTLPRLWLVTRDGLAVADGEGGDPAVGALRGLVRVLAYEHPELRATLVDLGTADEAPARLAVELGLPAGDDVIAWRDGRRHAERLRRAPLPAVGDSANVVRQNGSYIVSGGLGGIGLVVARWLADRGAGRIVLNGRSAQPREGLSELEGRADIAVVAGDISAPGVAERLVTAAEETGLPLRGIIHSAAVIDDSLVATLDRESLQRVWAPKAGGALRLHQAASECRLDWWVGFSSVASLLGSPGQGAYAAANAWLDALVAWRRAAGLPATTINWGQWSHVGVARSLSMGVLDPITPDEGIEALESLIGGAATQTGVARLRLDRAAAAFPEIGRLGYFAELVEELGTAGDSGDWAGPEALCELDPAEAKEIVTARLRRRISAIMGHAGDAAVPPTRPLTELGMDSLMAVRIRNTVRGDFGVEPPVALLLQGATVADLAAELIEQLGLTGQDSPEPANELRERAQRRAAARRRAADRRQPRQRV</sequence>
<dbReference type="InterPro" id="IPR020807">
    <property type="entry name" value="PKS_DH"/>
</dbReference>
<evidence type="ECO:0000313" key="11">
    <source>
        <dbReference type="EMBL" id="MEY8016884.1"/>
    </source>
</evidence>
<dbReference type="Gene3D" id="3.40.47.10">
    <property type="match status" value="1"/>
</dbReference>
<keyword evidence="11" id="KW-0012">Acyltransferase</keyword>
<dbReference type="PROSITE" id="PS00012">
    <property type="entry name" value="PHOSPHOPANTETHEINE"/>
    <property type="match status" value="1"/>
</dbReference>
<dbReference type="InterPro" id="IPR016035">
    <property type="entry name" value="Acyl_Trfase/lysoPLipase"/>
</dbReference>
<feature type="region of interest" description="N-terminal hotdog fold" evidence="6">
    <location>
        <begin position="900"/>
        <end position="1022"/>
    </location>
</feature>
<dbReference type="InterPro" id="IPR036736">
    <property type="entry name" value="ACP-like_sf"/>
</dbReference>
<dbReference type="GO" id="GO:0016874">
    <property type="term" value="F:ligase activity"/>
    <property type="evidence" value="ECO:0007669"/>
    <property type="project" value="UniProtKB-KW"/>
</dbReference>
<feature type="active site" description="Proton donor; for dehydratase activity" evidence="6">
    <location>
        <position position="1095"/>
    </location>
</feature>
<evidence type="ECO:0000313" key="12">
    <source>
        <dbReference type="Proteomes" id="UP001564760"/>
    </source>
</evidence>
<feature type="domain" description="Ketosynthase family 3 (KS3)" evidence="9">
    <location>
        <begin position="32"/>
        <end position="454"/>
    </location>
</feature>
<feature type="domain" description="Carrier" evidence="8">
    <location>
        <begin position="1675"/>
        <end position="1750"/>
    </location>
</feature>
<dbReference type="Proteomes" id="UP001564760">
    <property type="component" value="Unassembled WGS sequence"/>
</dbReference>
<dbReference type="SMART" id="SM00823">
    <property type="entry name" value="PKS_PP"/>
    <property type="match status" value="1"/>
</dbReference>